<dbReference type="PANTHER" id="PTHR34820">
    <property type="entry name" value="INNER MEMBRANE PROTEIN YEBZ"/>
    <property type="match status" value="1"/>
</dbReference>
<gene>
    <name evidence="8" type="ORF">CD29_19240</name>
</gene>
<keyword evidence="6" id="KW-0472">Membrane</keyword>
<evidence type="ECO:0000259" key="7">
    <source>
        <dbReference type="Pfam" id="PF04234"/>
    </source>
</evidence>
<evidence type="ECO:0000256" key="4">
    <source>
        <dbReference type="ARBA" id="ARBA00023008"/>
    </source>
</evidence>
<keyword evidence="3" id="KW-0732">Signal</keyword>
<evidence type="ECO:0000256" key="2">
    <source>
        <dbReference type="ARBA" id="ARBA00022723"/>
    </source>
</evidence>
<evidence type="ECO:0000256" key="3">
    <source>
        <dbReference type="ARBA" id="ARBA00022729"/>
    </source>
</evidence>
<dbReference type="RefSeq" id="WP_036190221.1">
    <property type="nucleotide sequence ID" value="NZ_AVDA01000041.1"/>
</dbReference>
<keyword evidence="6" id="KW-0812">Transmembrane</keyword>
<evidence type="ECO:0000256" key="6">
    <source>
        <dbReference type="SAM" id="Phobius"/>
    </source>
</evidence>
<dbReference type="STRING" id="1384049.CD29_19240"/>
<dbReference type="Gene3D" id="2.60.40.1220">
    <property type="match status" value="1"/>
</dbReference>
<dbReference type="SUPFAM" id="SSF81296">
    <property type="entry name" value="E set domains"/>
    <property type="match status" value="1"/>
</dbReference>
<protein>
    <recommendedName>
        <fullName evidence="7">CopC domain-containing protein</fullName>
    </recommendedName>
</protein>
<dbReference type="GO" id="GO:0005507">
    <property type="term" value="F:copper ion binding"/>
    <property type="evidence" value="ECO:0007669"/>
    <property type="project" value="InterPro"/>
</dbReference>
<evidence type="ECO:0000256" key="1">
    <source>
        <dbReference type="ARBA" id="ARBA00004196"/>
    </source>
</evidence>
<evidence type="ECO:0000313" key="9">
    <source>
        <dbReference type="Proteomes" id="UP000030416"/>
    </source>
</evidence>
<keyword evidence="2" id="KW-0479">Metal-binding</keyword>
<dbReference type="Pfam" id="PF04234">
    <property type="entry name" value="CopC"/>
    <property type="match status" value="1"/>
</dbReference>
<dbReference type="InterPro" id="IPR007348">
    <property type="entry name" value="CopC_dom"/>
</dbReference>
<evidence type="ECO:0000256" key="5">
    <source>
        <dbReference type="SAM" id="MobiDB-lite"/>
    </source>
</evidence>
<keyword evidence="9" id="KW-1185">Reference proteome</keyword>
<dbReference type="GO" id="GO:0030313">
    <property type="term" value="C:cell envelope"/>
    <property type="evidence" value="ECO:0007669"/>
    <property type="project" value="UniProtKB-SubCell"/>
</dbReference>
<feature type="region of interest" description="Disordered" evidence="5">
    <location>
        <begin position="121"/>
        <end position="160"/>
    </location>
</feature>
<keyword evidence="4" id="KW-0186">Copper</keyword>
<comment type="caution">
    <text evidence="8">The sequence shown here is derived from an EMBL/GenBank/DDBJ whole genome shotgun (WGS) entry which is preliminary data.</text>
</comment>
<feature type="compositionally biased region" description="Low complexity" evidence="5">
    <location>
        <begin position="131"/>
        <end position="149"/>
    </location>
</feature>
<dbReference type="AlphaFoldDB" id="A0A0A3HTL7"/>
<dbReference type="GO" id="GO:0005886">
    <property type="term" value="C:plasma membrane"/>
    <property type="evidence" value="ECO:0007669"/>
    <property type="project" value="TreeGrafter"/>
</dbReference>
<dbReference type="Proteomes" id="UP000030416">
    <property type="component" value="Unassembled WGS sequence"/>
</dbReference>
<dbReference type="EMBL" id="JPVN01000041">
    <property type="protein sequence ID" value="KGR73633.1"/>
    <property type="molecule type" value="Genomic_DNA"/>
</dbReference>
<accession>A0A0A3HTL7</accession>
<dbReference type="GO" id="GO:0042597">
    <property type="term" value="C:periplasmic space"/>
    <property type="evidence" value="ECO:0007669"/>
    <property type="project" value="InterPro"/>
</dbReference>
<evidence type="ECO:0000313" key="8">
    <source>
        <dbReference type="EMBL" id="KGR73633.1"/>
    </source>
</evidence>
<dbReference type="GO" id="GO:0006825">
    <property type="term" value="P:copper ion transport"/>
    <property type="evidence" value="ECO:0007669"/>
    <property type="project" value="InterPro"/>
</dbReference>
<dbReference type="eggNOG" id="COG2372">
    <property type="taxonomic scope" value="Bacteria"/>
</dbReference>
<feature type="domain" description="CopC" evidence="7">
    <location>
        <begin position="29"/>
        <end position="121"/>
    </location>
</feature>
<dbReference type="InterPro" id="IPR014756">
    <property type="entry name" value="Ig_E-set"/>
</dbReference>
<organism evidence="8 9">
    <name type="scientific">Ureibacillus manganicus DSM 26584</name>
    <dbReference type="NCBI Taxonomy" id="1384049"/>
    <lineage>
        <taxon>Bacteria</taxon>
        <taxon>Bacillati</taxon>
        <taxon>Bacillota</taxon>
        <taxon>Bacilli</taxon>
        <taxon>Bacillales</taxon>
        <taxon>Caryophanaceae</taxon>
        <taxon>Ureibacillus</taxon>
    </lineage>
</organism>
<keyword evidence="6" id="KW-1133">Transmembrane helix</keyword>
<dbReference type="InterPro" id="IPR032694">
    <property type="entry name" value="CopC/D"/>
</dbReference>
<feature type="transmembrane region" description="Helical" evidence="6">
    <location>
        <begin position="181"/>
        <end position="202"/>
    </location>
</feature>
<dbReference type="OrthoDB" id="2353937at2"/>
<dbReference type="GO" id="GO:0046688">
    <property type="term" value="P:response to copper ion"/>
    <property type="evidence" value="ECO:0007669"/>
    <property type="project" value="InterPro"/>
</dbReference>
<reference evidence="8 9" key="1">
    <citation type="submission" date="2014-02" db="EMBL/GenBank/DDBJ databases">
        <title>Draft genome sequence of Lysinibacillus manganicus DSM 26584T.</title>
        <authorList>
            <person name="Zhang F."/>
            <person name="Wang G."/>
            <person name="Zhang L."/>
        </authorList>
    </citation>
    <scope>NUCLEOTIDE SEQUENCE [LARGE SCALE GENOMIC DNA]</scope>
    <source>
        <strain evidence="8 9">DSM 26584</strain>
    </source>
</reference>
<proteinExistence type="predicted"/>
<dbReference type="PANTHER" id="PTHR34820:SF4">
    <property type="entry name" value="INNER MEMBRANE PROTEIN YEBZ"/>
    <property type="match status" value="1"/>
</dbReference>
<sequence length="204" mass="22675">MIKIKKSIFMSFIAIMVFSLIPLSLVSAHSVLENSTPTEGEQLNDSINRIELSFNTKIENGSSLTLVNNTGDELKPSSNEINDKVLVAIFEESLEPSTYQVHWKVVGADGHLIENQYSFTITEPEMTEGRNQTSQSEEEQTNSTTENETPPTDVGKDDVENNQYTENQNQQSSIENEQSSLGMTIIIILIIAGIGIVAWMLFSK</sequence>
<name>A0A0A3HTL7_9BACL</name>
<dbReference type="InterPro" id="IPR014755">
    <property type="entry name" value="Cu-Rt/internalin_Ig-like"/>
</dbReference>
<comment type="subcellular location">
    <subcellularLocation>
        <location evidence="1">Cell envelope</location>
    </subcellularLocation>
</comment>